<dbReference type="RefSeq" id="WP_133573918.1">
    <property type="nucleotide sequence ID" value="NZ_SNYR01000004.1"/>
</dbReference>
<name>A0A4R6VGL3_9HYPH</name>
<evidence type="ECO:0000256" key="2">
    <source>
        <dbReference type="ARBA" id="ARBA00008854"/>
    </source>
</evidence>
<dbReference type="PANTHER" id="PTHR34478:SF1">
    <property type="entry name" value="PROTEIN LEMA"/>
    <property type="match status" value="1"/>
</dbReference>
<accession>A0A4R6VGL3</accession>
<gene>
    <name evidence="7" type="ORF">ATL17_3313</name>
</gene>
<evidence type="ECO:0000256" key="3">
    <source>
        <dbReference type="ARBA" id="ARBA00022692"/>
    </source>
</evidence>
<dbReference type="InterPro" id="IPR023353">
    <property type="entry name" value="LemA-like_dom_sf"/>
</dbReference>
<evidence type="ECO:0000313" key="7">
    <source>
        <dbReference type="EMBL" id="TDQ60426.1"/>
    </source>
</evidence>
<evidence type="ECO:0000256" key="5">
    <source>
        <dbReference type="ARBA" id="ARBA00023136"/>
    </source>
</evidence>
<dbReference type="PANTHER" id="PTHR34478">
    <property type="entry name" value="PROTEIN LEMA"/>
    <property type="match status" value="1"/>
</dbReference>
<dbReference type="InterPro" id="IPR007156">
    <property type="entry name" value="MamQ_LemA"/>
</dbReference>
<evidence type="ECO:0000313" key="8">
    <source>
        <dbReference type="Proteomes" id="UP000295391"/>
    </source>
</evidence>
<dbReference type="EMBL" id="SNYR01000004">
    <property type="protein sequence ID" value="TDQ60426.1"/>
    <property type="molecule type" value="Genomic_DNA"/>
</dbReference>
<protein>
    <submittedName>
        <fullName evidence="7">LemA protein</fullName>
    </submittedName>
</protein>
<comment type="caution">
    <text evidence="7">The sequence shown here is derived from an EMBL/GenBank/DDBJ whole genome shotgun (WGS) entry which is preliminary data.</text>
</comment>
<keyword evidence="4" id="KW-1133">Transmembrane helix</keyword>
<dbReference type="AlphaFoldDB" id="A0A4R6VGL3"/>
<proteinExistence type="inferred from homology"/>
<dbReference type="GO" id="GO:0016020">
    <property type="term" value="C:membrane"/>
    <property type="evidence" value="ECO:0007669"/>
    <property type="project" value="UniProtKB-SubCell"/>
</dbReference>
<sequence>MFNLIIGVVILIGGYVYLQNRLAAAKNAVSNAYAGIQVQLKRRHDLVPALVDAVRSAIKHEEKLFDQILAVRQEAVTALDQEIEKVEVAEASLTQGLREFFAYAEDHPEITATQNISELQKQLEETEDQIAASRRLYNGNVERFNTQLDAIPSNWVAQTMRLEKAPFFGLSASEAKSASHMPKIDLPGAQS</sequence>
<dbReference type="SUPFAM" id="SSF140478">
    <property type="entry name" value="LemA-like"/>
    <property type="match status" value="1"/>
</dbReference>
<comment type="similarity">
    <text evidence="2">Belongs to the LemA family.</text>
</comment>
<dbReference type="Pfam" id="PF04011">
    <property type="entry name" value="LemA"/>
    <property type="match status" value="1"/>
</dbReference>
<reference evidence="7 8" key="1">
    <citation type="submission" date="2019-03" db="EMBL/GenBank/DDBJ databases">
        <title>Genomic Encyclopedia of Type Strains, Phase III (KMG-III): the genomes of soil and plant-associated and newly described type strains.</title>
        <authorList>
            <person name="Whitman W."/>
        </authorList>
    </citation>
    <scope>NUCLEOTIDE SEQUENCE [LARGE SCALE GENOMIC DNA]</scope>
    <source>
        <strain evidence="7 8">CGMCC 1.7002</strain>
    </source>
</reference>
<keyword evidence="6" id="KW-0175">Coiled coil</keyword>
<evidence type="ECO:0000256" key="1">
    <source>
        <dbReference type="ARBA" id="ARBA00004167"/>
    </source>
</evidence>
<keyword evidence="8" id="KW-1185">Reference proteome</keyword>
<dbReference type="Proteomes" id="UP000295391">
    <property type="component" value="Unassembled WGS sequence"/>
</dbReference>
<feature type="coiled-coil region" evidence="6">
    <location>
        <begin position="109"/>
        <end position="136"/>
    </location>
</feature>
<comment type="subcellular location">
    <subcellularLocation>
        <location evidence="1">Membrane</location>
        <topology evidence="1">Single-pass membrane protein</topology>
    </subcellularLocation>
</comment>
<dbReference type="OrthoDB" id="9804152at2"/>
<dbReference type="Gene3D" id="1.20.1440.20">
    <property type="entry name" value="LemA-like domain"/>
    <property type="match status" value="1"/>
</dbReference>
<evidence type="ECO:0000256" key="4">
    <source>
        <dbReference type="ARBA" id="ARBA00022989"/>
    </source>
</evidence>
<organism evidence="7 8">
    <name type="scientific">Maritalea mobilis</name>
    <dbReference type="NCBI Taxonomy" id="483324"/>
    <lineage>
        <taxon>Bacteria</taxon>
        <taxon>Pseudomonadati</taxon>
        <taxon>Pseudomonadota</taxon>
        <taxon>Alphaproteobacteria</taxon>
        <taxon>Hyphomicrobiales</taxon>
        <taxon>Devosiaceae</taxon>
        <taxon>Maritalea</taxon>
    </lineage>
</organism>
<keyword evidence="5" id="KW-0472">Membrane</keyword>
<keyword evidence="3" id="KW-0812">Transmembrane</keyword>
<evidence type="ECO:0000256" key="6">
    <source>
        <dbReference type="SAM" id="Coils"/>
    </source>
</evidence>